<proteinExistence type="predicted"/>
<dbReference type="Proteomes" id="UP000776252">
    <property type="component" value="Unassembled WGS sequence"/>
</dbReference>
<reference evidence="1 2" key="1">
    <citation type="submission" date="2021-06" db="EMBL/GenBank/DDBJ databases">
        <title>Clostridia strains as spoilage organisms.</title>
        <authorList>
            <person name="Wambui J."/>
            <person name="Stephan R."/>
            <person name="Stevens M.J.A."/>
        </authorList>
    </citation>
    <scope>NUCLEOTIDE SEQUENCE [LARGE SCALE GENOMIC DNA]</scope>
    <source>
        <strain evidence="1 2">DSM 14204</strain>
    </source>
</reference>
<protein>
    <submittedName>
        <fullName evidence="1">Uncharacterized protein</fullName>
    </submittedName>
</protein>
<name>A0ABS6BZ00_9CLOT</name>
<comment type="caution">
    <text evidence="1">The sequence shown here is derived from an EMBL/GenBank/DDBJ whole genome shotgun (WGS) entry which is preliminary data.</text>
</comment>
<sequence length="63" mass="7098">MSLVKSIVELHGGNIYAQSKFGEGRTFTIRLLPGKVLNENIGYNNIPKDENKVIRADFSDIYL</sequence>
<organism evidence="1 2">
    <name type="scientific">Clostridium frigoris</name>
    <dbReference type="NCBI Taxonomy" id="205327"/>
    <lineage>
        <taxon>Bacteria</taxon>
        <taxon>Bacillati</taxon>
        <taxon>Bacillota</taxon>
        <taxon>Clostridia</taxon>
        <taxon>Eubacteriales</taxon>
        <taxon>Clostridiaceae</taxon>
        <taxon>Clostridium</taxon>
    </lineage>
</organism>
<dbReference type="EMBL" id="JAHLDV010000114">
    <property type="protein sequence ID" value="MBU3161818.1"/>
    <property type="molecule type" value="Genomic_DNA"/>
</dbReference>
<evidence type="ECO:0000313" key="2">
    <source>
        <dbReference type="Proteomes" id="UP000776252"/>
    </source>
</evidence>
<evidence type="ECO:0000313" key="1">
    <source>
        <dbReference type="EMBL" id="MBU3161818.1"/>
    </source>
</evidence>
<accession>A0ABS6BZ00</accession>
<gene>
    <name evidence="1" type="ORF">KPL37_19230</name>
</gene>
<keyword evidence="2" id="KW-1185">Reference proteome</keyword>